<accession>A0A6A6XYD7</accession>
<evidence type="ECO:0000313" key="3">
    <source>
        <dbReference type="EMBL" id="KAF2800754.1"/>
    </source>
</evidence>
<dbReference type="EMBL" id="MU001743">
    <property type="protein sequence ID" value="KAF2800754.1"/>
    <property type="molecule type" value="Genomic_DNA"/>
</dbReference>
<dbReference type="PANTHER" id="PTHR40375:SF2">
    <property type="entry name" value="SPORULATION-SPECIFIC PROTEIN 22"/>
    <property type="match status" value="1"/>
</dbReference>
<gene>
    <name evidence="3" type="ORF">K505DRAFT_228157</name>
</gene>
<dbReference type="InterPro" id="IPR011990">
    <property type="entry name" value="TPR-like_helical_dom_sf"/>
</dbReference>
<keyword evidence="1" id="KW-0469">Meiosis</keyword>
<dbReference type="PANTHER" id="PTHR40375">
    <property type="entry name" value="SPORULATION-SPECIFIC PROTEIN 22"/>
    <property type="match status" value="1"/>
</dbReference>
<dbReference type="Gene3D" id="1.25.40.10">
    <property type="entry name" value="Tetratricopeptide repeat domain"/>
    <property type="match status" value="1"/>
</dbReference>
<dbReference type="Proteomes" id="UP000799757">
    <property type="component" value="Unassembled WGS sequence"/>
</dbReference>
<dbReference type="SUPFAM" id="SSF48452">
    <property type="entry name" value="TPR-like"/>
    <property type="match status" value="1"/>
</dbReference>
<dbReference type="AlphaFoldDB" id="A0A6A6XYD7"/>
<keyword evidence="4" id="KW-1185">Reference proteome</keyword>
<name>A0A6A6XYD7_9PLEO</name>
<organism evidence="3 4">
    <name type="scientific">Melanomma pulvis-pyrius CBS 109.77</name>
    <dbReference type="NCBI Taxonomy" id="1314802"/>
    <lineage>
        <taxon>Eukaryota</taxon>
        <taxon>Fungi</taxon>
        <taxon>Dikarya</taxon>
        <taxon>Ascomycota</taxon>
        <taxon>Pezizomycotina</taxon>
        <taxon>Dothideomycetes</taxon>
        <taxon>Pleosporomycetidae</taxon>
        <taxon>Pleosporales</taxon>
        <taxon>Melanommataceae</taxon>
        <taxon>Melanomma</taxon>
    </lineage>
</organism>
<proteinExistence type="predicted"/>
<dbReference type="OrthoDB" id="65716at2759"/>
<evidence type="ECO:0000256" key="1">
    <source>
        <dbReference type="ARBA" id="ARBA00023254"/>
    </source>
</evidence>
<evidence type="ECO:0000256" key="2">
    <source>
        <dbReference type="ARBA" id="ARBA00031845"/>
    </source>
</evidence>
<dbReference type="GO" id="GO:0051321">
    <property type="term" value="P:meiotic cell cycle"/>
    <property type="evidence" value="ECO:0007669"/>
    <property type="project" value="UniProtKB-KW"/>
</dbReference>
<dbReference type="InterPro" id="IPR039057">
    <property type="entry name" value="Spo22/ZIP4"/>
</dbReference>
<dbReference type="GO" id="GO:0090173">
    <property type="term" value="P:regulation of synaptonemal complex assembly"/>
    <property type="evidence" value="ECO:0007669"/>
    <property type="project" value="InterPro"/>
</dbReference>
<dbReference type="Pfam" id="PF08631">
    <property type="entry name" value="SPO22"/>
    <property type="match status" value="1"/>
</dbReference>
<protein>
    <recommendedName>
        <fullName evidence="2">Protein ZIP4 homolog</fullName>
    </recommendedName>
</protein>
<sequence length="946" mass="107529">MAPGHPTAKSEREKKLKSLLSFALTLTKRFDSTHDVTLVDDLQTHIRGLPLQSSSTVTAKHDELDRTGTDLWNLSTRLRRDGPQPNMHTKEGGSKNRALCLLRVFAFLLLDSAGGQATRGREQKTCIRLIKIALKAARVCIEYKDMSNATKVLERAADYQETLSKDTDGENHEEAAAGKRLRAEYFAVRTTLAWRQDRMDTAEHMFSKIKQMNWAFTPSAAENLADLLYEMGKDLLEKRNYELAVRWLERAYDVIGEQELEMLSSEAGELRLSIMQGITQAYMKHKSTDTQKKAWDMVKLLEIDYGEKLVVSLLKLELLSAEDTTDSGQIYAVLLHMIHSMVLNETNFKTVMHHVHKLKERSTVTACNVLDDLIGNRLFTEENQNWIERAVITRIWISTTSSNFENCLEVLKELFDTIQQNTKTRLAAPATHAAQTLLWKRVEEAYNQEQYAVAESWCRICLHPLFEKAGELNRSKIARKVILCASARQDYAAAREVFSKMPDTGKDEPITRYLMYKVALHSGESDLVAESLDHVCRQSSKDATLLYACVMEAQNTGNKQQAIAALQKVLQKYDYSAPAGVHLPALLRCTARLLMAELIIDGGLISDILEQICAVFEGASTHAKASQRRPSNPAQQLFTPSEFEWYSKNAYNLSLKYCAEIQPGHLVRLLSTCIEFIKILQECNLPEHKVDLSLRLLFCDFLAACTFTTLARADDNIQACLQHYLEARKYGQEFRRIAADELQTEKHGESAKADIISKHFQVVKLELEAALKLEQWDALDELFEECWKYKSPDHYETLADLVLVTYSTVVKANLDGKYQSKILTVLQKIINLSWRVTGNDIDKLSRWIRCLFQLALTFDESISLKCLDQAAQIASVRQGSSDHYPSVELEWLATTSFNLAVDYYLQEIDPKAKTWAEKALSLTEWAEDGGQLKDALTERYSKLVWK</sequence>
<reference evidence="3" key="1">
    <citation type="journal article" date="2020" name="Stud. Mycol.">
        <title>101 Dothideomycetes genomes: a test case for predicting lifestyles and emergence of pathogens.</title>
        <authorList>
            <person name="Haridas S."/>
            <person name="Albert R."/>
            <person name="Binder M."/>
            <person name="Bloem J."/>
            <person name="Labutti K."/>
            <person name="Salamov A."/>
            <person name="Andreopoulos B."/>
            <person name="Baker S."/>
            <person name="Barry K."/>
            <person name="Bills G."/>
            <person name="Bluhm B."/>
            <person name="Cannon C."/>
            <person name="Castanera R."/>
            <person name="Culley D."/>
            <person name="Daum C."/>
            <person name="Ezra D."/>
            <person name="Gonzalez J."/>
            <person name="Henrissat B."/>
            <person name="Kuo A."/>
            <person name="Liang C."/>
            <person name="Lipzen A."/>
            <person name="Lutzoni F."/>
            <person name="Magnuson J."/>
            <person name="Mondo S."/>
            <person name="Nolan M."/>
            <person name="Ohm R."/>
            <person name="Pangilinan J."/>
            <person name="Park H.-J."/>
            <person name="Ramirez L."/>
            <person name="Alfaro M."/>
            <person name="Sun H."/>
            <person name="Tritt A."/>
            <person name="Yoshinaga Y."/>
            <person name="Zwiers L.-H."/>
            <person name="Turgeon B."/>
            <person name="Goodwin S."/>
            <person name="Spatafora J."/>
            <person name="Crous P."/>
            <person name="Grigoriev I."/>
        </authorList>
    </citation>
    <scope>NUCLEOTIDE SEQUENCE</scope>
    <source>
        <strain evidence="3">CBS 109.77</strain>
    </source>
</reference>
<dbReference type="InterPro" id="IPR013940">
    <property type="entry name" value="Spo22/ZIP4/TEX11"/>
</dbReference>
<evidence type="ECO:0000313" key="4">
    <source>
        <dbReference type="Proteomes" id="UP000799757"/>
    </source>
</evidence>